<sequence>MPPSDPHNRDLTPESAAPTDIAPLGRDTVPAHERTADEEKAMADWDAIAADPDFKSLLASKARFIVPATVFFLAYYLALPILVGWFPNLMTKEAFGGLNWAYVFAFSQFIMAWVVAFLYVAAAAGWDKQAAALLAKFRK</sequence>
<name>A0A146GBN5_TERSA</name>
<evidence type="ECO:0000313" key="4">
    <source>
        <dbReference type="Proteomes" id="UP000076023"/>
    </source>
</evidence>
<feature type="compositionally biased region" description="Basic and acidic residues" evidence="1">
    <location>
        <begin position="1"/>
        <end position="12"/>
    </location>
</feature>
<feature type="compositionally biased region" description="Basic and acidic residues" evidence="1">
    <location>
        <begin position="29"/>
        <end position="38"/>
    </location>
</feature>
<evidence type="ECO:0000256" key="1">
    <source>
        <dbReference type="SAM" id="MobiDB-lite"/>
    </source>
</evidence>
<gene>
    <name evidence="3" type="ORF">TSACC_23215</name>
</gene>
<evidence type="ECO:0000256" key="2">
    <source>
        <dbReference type="SAM" id="Phobius"/>
    </source>
</evidence>
<evidence type="ECO:0000313" key="3">
    <source>
        <dbReference type="EMBL" id="GAT34781.1"/>
    </source>
</evidence>
<keyword evidence="2" id="KW-1133">Transmembrane helix</keyword>
<keyword evidence="4" id="KW-1185">Reference proteome</keyword>
<dbReference type="PANTHER" id="PTHR38441:SF1">
    <property type="entry name" value="MEMBRANE PROTEIN"/>
    <property type="match status" value="1"/>
</dbReference>
<dbReference type="PANTHER" id="PTHR38441">
    <property type="entry name" value="INTEGRAL MEMBRANE PROTEIN-RELATED"/>
    <property type="match status" value="1"/>
</dbReference>
<reference evidence="4" key="1">
    <citation type="journal article" date="2017" name="Genome Announc.">
        <title>Draft Genome Sequence of Terrimicrobium sacchariphilum NM-5T, a Facultative Anaerobic Soil Bacterium of the Class Spartobacteria.</title>
        <authorList>
            <person name="Qiu Y.L."/>
            <person name="Tourlousse D.M."/>
            <person name="Matsuura N."/>
            <person name="Ohashi A."/>
            <person name="Sekiguchi Y."/>
        </authorList>
    </citation>
    <scope>NUCLEOTIDE SEQUENCE [LARGE SCALE GENOMIC DNA]</scope>
    <source>
        <strain evidence="4">NM-5</strain>
    </source>
</reference>
<keyword evidence="2" id="KW-0812">Transmembrane</keyword>
<dbReference type="EMBL" id="BDCO01000002">
    <property type="protein sequence ID" value="GAT34781.1"/>
    <property type="molecule type" value="Genomic_DNA"/>
</dbReference>
<feature type="transmembrane region" description="Helical" evidence="2">
    <location>
        <begin position="99"/>
        <end position="126"/>
    </location>
</feature>
<dbReference type="RefSeq" id="WP_202815988.1">
    <property type="nucleotide sequence ID" value="NZ_BDCO01000002.1"/>
</dbReference>
<dbReference type="STRING" id="690879.TSACC_23215"/>
<organism evidence="3 4">
    <name type="scientific">Terrimicrobium sacchariphilum</name>
    <dbReference type="NCBI Taxonomy" id="690879"/>
    <lineage>
        <taxon>Bacteria</taxon>
        <taxon>Pseudomonadati</taxon>
        <taxon>Verrucomicrobiota</taxon>
        <taxon>Terrimicrobiia</taxon>
        <taxon>Terrimicrobiales</taxon>
        <taxon>Terrimicrobiaceae</taxon>
        <taxon>Terrimicrobium</taxon>
    </lineage>
</organism>
<proteinExistence type="predicted"/>
<protein>
    <recommendedName>
        <fullName evidence="5">Solute:sodium symporter small subunit</fullName>
    </recommendedName>
</protein>
<feature type="transmembrane region" description="Helical" evidence="2">
    <location>
        <begin position="64"/>
        <end position="87"/>
    </location>
</feature>
<dbReference type="Pfam" id="PF04341">
    <property type="entry name" value="DUF485"/>
    <property type="match status" value="1"/>
</dbReference>
<dbReference type="Proteomes" id="UP000076023">
    <property type="component" value="Unassembled WGS sequence"/>
</dbReference>
<dbReference type="InterPro" id="IPR007436">
    <property type="entry name" value="DUF485"/>
</dbReference>
<keyword evidence="2" id="KW-0472">Membrane</keyword>
<feature type="region of interest" description="Disordered" evidence="1">
    <location>
        <begin position="1"/>
        <end position="38"/>
    </location>
</feature>
<accession>A0A146GBN5</accession>
<dbReference type="AlphaFoldDB" id="A0A146GBN5"/>
<evidence type="ECO:0008006" key="5">
    <source>
        <dbReference type="Google" id="ProtNLM"/>
    </source>
</evidence>
<dbReference type="InParanoid" id="A0A146GBN5"/>
<comment type="caution">
    <text evidence="3">The sequence shown here is derived from an EMBL/GenBank/DDBJ whole genome shotgun (WGS) entry which is preliminary data.</text>
</comment>